<evidence type="ECO:0000313" key="3">
    <source>
        <dbReference type="Proteomes" id="UP001141434"/>
    </source>
</evidence>
<evidence type="ECO:0000313" key="2">
    <source>
        <dbReference type="EMBL" id="KAJ5111919.1"/>
    </source>
</evidence>
<dbReference type="Proteomes" id="UP001141434">
    <property type="component" value="Unassembled WGS sequence"/>
</dbReference>
<accession>A0A9W9G4K0</accession>
<reference evidence="2" key="2">
    <citation type="journal article" date="2023" name="IMA Fungus">
        <title>Comparative genomic study of the Penicillium genus elucidates a diverse pangenome and 15 lateral gene transfer events.</title>
        <authorList>
            <person name="Petersen C."/>
            <person name="Sorensen T."/>
            <person name="Nielsen M.R."/>
            <person name="Sondergaard T.E."/>
            <person name="Sorensen J.L."/>
            <person name="Fitzpatrick D.A."/>
            <person name="Frisvad J.C."/>
            <person name="Nielsen K.L."/>
        </authorList>
    </citation>
    <scope>NUCLEOTIDE SEQUENCE</scope>
    <source>
        <strain evidence="2">IBT 34128</strain>
    </source>
</reference>
<gene>
    <name evidence="2" type="ORF">NUU61_001549</name>
</gene>
<keyword evidence="3" id="KW-1185">Reference proteome</keyword>
<dbReference type="AlphaFoldDB" id="A0A9W9G4K0"/>
<sequence>MGSQATRPRAKVFSRRREWLWLKLSVGIWLRRRLGELRLLSVSSSSEVAQRQAVRDRDGSEQQAKAMSAGAGFERRRGLAKIFESKANAKETVVRFGALGDDDMAACGLADSEGNSISNQLMNSDFANETAG</sequence>
<reference evidence="2" key="1">
    <citation type="submission" date="2022-11" db="EMBL/GenBank/DDBJ databases">
        <authorList>
            <person name="Petersen C."/>
        </authorList>
    </citation>
    <scope>NUCLEOTIDE SEQUENCE</scope>
    <source>
        <strain evidence="2">IBT 34128</strain>
    </source>
</reference>
<proteinExistence type="predicted"/>
<dbReference type="EMBL" id="JAPMSZ010000002">
    <property type="protein sequence ID" value="KAJ5111919.1"/>
    <property type="molecule type" value="Genomic_DNA"/>
</dbReference>
<dbReference type="RefSeq" id="XP_056515398.1">
    <property type="nucleotide sequence ID" value="XM_056652131.1"/>
</dbReference>
<dbReference type="GeneID" id="81391299"/>
<feature type="region of interest" description="Disordered" evidence="1">
    <location>
        <begin position="50"/>
        <end position="71"/>
    </location>
</feature>
<name>A0A9W9G4K0_9EURO</name>
<protein>
    <submittedName>
        <fullName evidence="2">Uncharacterized protein</fullName>
    </submittedName>
</protein>
<comment type="caution">
    <text evidence="2">The sequence shown here is derived from an EMBL/GenBank/DDBJ whole genome shotgun (WGS) entry which is preliminary data.</text>
</comment>
<organism evidence="2 3">
    <name type="scientific">Penicillium alfredii</name>
    <dbReference type="NCBI Taxonomy" id="1506179"/>
    <lineage>
        <taxon>Eukaryota</taxon>
        <taxon>Fungi</taxon>
        <taxon>Dikarya</taxon>
        <taxon>Ascomycota</taxon>
        <taxon>Pezizomycotina</taxon>
        <taxon>Eurotiomycetes</taxon>
        <taxon>Eurotiomycetidae</taxon>
        <taxon>Eurotiales</taxon>
        <taxon>Aspergillaceae</taxon>
        <taxon>Penicillium</taxon>
    </lineage>
</organism>
<evidence type="ECO:0000256" key="1">
    <source>
        <dbReference type="SAM" id="MobiDB-lite"/>
    </source>
</evidence>